<dbReference type="InterPro" id="IPR036179">
    <property type="entry name" value="Ig-like_dom_sf"/>
</dbReference>
<protein>
    <submittedName>
        <fullName evidence="3">Ig-like domain-containing protein</fullName>
    </submittedName>
</protein>
<dbReference type="WBParaSite" id="nRc.2.0.1.t41054-RA">
    <property type="protein sequence ID" value="nRc.2.0.1.t41054-RA"/>
    <property type="gene ID" value="nRc.2.0.1.g41054"/>
</dbReference>
<dbReference type="Proteomes" id="UP000887565">
    <property type="component" value="Unplaced"/>
</dbReference>
<organism evidence="2 3">
    <name type="scientific">Romanomermis culicivorax</name>
    <name type="common">Nematode worm</name>
    <dbReference type="NCBI Taxonomy" id="13658"/>
    <lineage>
        <taxon>Eukaryota</taxon>
        <taxon>Metazoa</taxon>
        <taxon>Ecdysozoa</taxon>
        <taxon>Nematoda</taxon>
        <taxon>Enoplea</taxon>
        <taxon>Dorylaimia</taxon>
        <taxon>Mermithida</taxon>
        <taxon>Mermithoidea</taxon>
        <taxon>Mermithidae</taxon>
        <taxon>Romanomermis</taxon>
    </lineage>
</organism>
<accession>A0A915KRF4</accession>
<reference evidence="3" key="1">
    <citation type="submission" date="2022-11" db="UniProtKB">
        <authorList>
            <consortium name="WormBaseParasite"/>
        </authorList>
    </citation>
    <scope>IDENTIFICATION</scope>
</reference>
<dbReference type="InterPro" id="IPR007110">
    <property type="entry name" value="Ig-like_dom"/>
</dbReference>
<evidence type="ECO:0000259" key="1">
    <source>
        <dbReference type="PROSITE" id="PS50835"/>
    </source>
</evidence>
<sequence length="100" mass="11460">MLNTDSMAEISIFDVHLGDILILNDMFKLSKFAFDPHKICKYLCQKDINFCAAKPKVRVLVQGNTLLWEDQSLRLSCDVFNLEGPVTSYKWYKDGIIIDG</sequence>
<keyword evidence="2" id="KW-1185">Reference proteome</keyword>
<dbReference type="SUPFAM" id="SSF48726">
    <property type="entry name" value="Immunoglobulin"/>
    <property type="match status" value="1"/>
</dbReference>
<evidence type="ECO:0000313" key="2">
    <source>
        <dbReference type="Proteomes" id="UP000887565"/>
    </source>
</evidence>
<proteinExistence type="predicted"/>
<dbReference type="PROSITE" id="PS50835">
    <property type="entry name" value="IG_LIKE"/>
    <property type="match status" value="1"/>
</dbReference>
<evidence type="ECO:0000313" key="3">
    <source>
        <dbReference type="WBParaSite" id="nRc.2.0.1.t41054-RA"/>
    </source>
</evidence>
<dbReference type="AlphaFoldDB" id="A0A915KRF4"/>
<name>A0A915KRF4_ROMCU</name>
<feature type="domain" description="Ig-like" evidence="1">
    <location>
        <begin position="55"/>
        <end position="100"/>
    </location>
</feature>